<dbReference type="EMBL" id="JAPWHE010000005">
    <property type="protein sequence ID" value="MCZ4330103.1"/>
    <property type="molecule type" value="Genomic_DNA"/>
</dbReference>
<name>A0ABT4M4C5_9BURK</name>
<protein>
    <submittedName>
        <fullName evidence="2">Uncharacterized protein</fullName>
    </submittedName>
</protein>
<sequence length="62" mass="6804">MPGAWSMQFPFYPIGTHGVPCVSPRGCVRIHRWNPRAPTPNRSFGPCSPAPESAAPDYALEH</sequence>
<evidence type="ECO:0000256" key="1">
    <source>
        <dbReference type="SAM" id="MobiDB-lite"/>
    </source>
</evidence>
<organism evidence="2 3">
    <name type="scientific">Castellaniella denitrificans</name>
    <dbReference type="NCBI Taxonomy" id="56119"/>
    <lineage>
        <taxon>Bacteria</taxon>
        <taxon>Pseudomonadati</taxon>
        <taxon>Pseudomonadota</taxon>
        <taxon>Betaproteobacteria</taxon>
        <taxon>Burkholderiales</taxon>
        <taxon>Alcaligenaceae</taxon>
        <taxon>Castellaniella</taxon>
    </lineage>
</organism>
<reference evidence="2" key="1">
    <citation type="submission" date="2022-12" db="EMBL/GenBank/DDBJ databases">
        <title>Bacterial isolates from different developmental stages of Nematostella vectensis.</title>
        <authorList>
            <person name="Fraune S."/>
        </authorList>
    </citation>
    <scope>NUCLEOTIDE SEQUENCE</scope>
    <source>
        <strain evidence="2">G21619-S1</strain>
    </source>
</reference>
<gene>
    <name evidence="2" type="ORF">O4H32_09090</name>
</gene>
<accession>A0ABT4M4C5</accession>
<keyword evidence="3" id="KW-1185">Reference proteome</keyword>
<evidence type="ECO:0000313" key="2">
    <source>
        <dbReference type="EMBL" id="MCZ4330103.1"/>
    </source>
</evidence>
<proteinExistence type="predicted"/>
<evidence type="ECO:0000313" key="3">
    <source>
        <dbReference type="Proteomes" id="UP001068379"/>
    </source>
</evidence>
<dbReference type="Gene3D" id="3.40.630.10">
    <property type="entry name" value="Zn peptidases"/>
    <property type="match status" value="1"/>
</dbReference>
<dbReference type="Proteomes" id="UP001068379">
    <property type="component" value="Unassembled WGS sequence"/>
</dbReference>
<feature type="region of interest" description="Disordered" evidence="1">
    <location>
        <begin position="37"/>
        <end position="62"/>
    </location>
</feature>
<comment type="caution">
    <text evidence="2">The sequence shown here is derived from an EMBL/GenBank/DDBJ whole genome shotgun (WGS) entry which is preliminary data.</text>
</comment>
<dbReference type="RefSeq" id="WP_269358434.1">
    <property type="nucleotide sequence ID" value="NZ_JAPWHE010000005.1"/>
</dbReference>